<comment type="caution">
    <text evidence="2">The sequence shown here is derived from an EMBL/GenBank/DDBJ whole genome shotgun (WGS) entry which is preliminary data.</text>
</comment>
<dbReference type="OrthoDB" id="2288803at2759"/>
<proteinExistence type="predicted"/>
<organism evidence="2 3">
    <name type="scientific">Smittium culicis</name>
    <dbReference type="NCBI Taxonomy" id="133412"/>
    <lineage>
        <taxon>Eukaryota</taxon>
        <taxon>Fungi</taxon>
        <taxon>Fungi incertae sedis</taxon>
        <taxon>Zoopagomycota</taxon>
        <taxon>Kickxellomycotina</taxon>
        <taxon>Harpellomycetes</taxon>
        <taxon>Harpellales</taxon>
        <taxon>Legeriomycetaceae</taxon>
        <taxon>Smittium</taxon>
    </lineage>
</organism>
<dbReference type="AlphaFoldDB" id="A0A1R1YRF8"/>
<keyword evidence="3" id="KW-1185">Reference proteome</keyword>
<feature type="domain" description="Tf2-1-like SH3-like" evidence="1">
    <location>
        <begin position="84"/>
        <end position="140"/>
    </location>
</feature>
<dbReference type="GO" id="GO:0003676">
    <property type="term" value="F:nucleic acid binding"/>
    <property type="evidence" value="ECO:0007669"/>
    <property type="project" value="InterPro"/>
</dbReference>
<gene>
    <name evidence="2" type="ORF">AYI69_g1020</name>
</gene>
<evidence type="ECO:0000313" key="3">
    <source>
        <dbReference type="Proteomes" id="UP000187429"/>
    </source>
</evidence>
<dbReference type="InterPro" id="IPR036397">
    <property type="entry name" value="RNaseH_sf"/>
</dbReference>
<dbReference type="Proteomes" id="UP000187429">
    <property type="component" value="Unassembled WGS sequence"/>
</dbReference>
<dbReference type="Gene3D" id="3.30.420.10">
    <property type="entry name" value="Ribonuclease H-like superfamily/Ribonuclease H"/>
    <property type="match status" value="1"/>
</dbReference>
<reference evidence="3" key="1">
    <citation type="submission" date="2017-01" db="EMBL/GenBank/DDBJ databases">
        <authorList>
            <person name="Wang Y."/>
            <person name="White M."/>
            <person name="Kvist S."/>
            <person name="Moncalvo J.-M."/>
        </authorList>
    </citation>
    <scope>NUCLEOTIDE SEQUENCE [LARGE SCALE GENOMIC DNA]</scope>
    <source>
        <strain evidence="3">ID-206-W2</strain>
    </source>
</reference>
<dbReference type="Pfam" id="PF24626">
    <property type="entry name" value="SH3_Tf2-1"/>
    <property type="match status" value="1"/>
</dbReference>
<protein>
    <submittedName>
        <fullName evidence="2">Transposon Ty3-G Gag-Pol polyprotein</fullName>
    </submittedName>
</protein>
<evidence type="ECO:0000313" key="2">
    <source>
        <dbReference type="EMBL" id="OMJ29472.1"/>
    </source>
</evidence>
<dbReference type="InterPro" id="IPR056924">
    <property type="entry name" value="SH3_Tf2-1"/>
</dbReference>
<evidence type="ECO:0000259" key="1">
    <source>
        <dbReference type="Pfam" id="PF24626"/>
    </source>
</evidence>
<name>A0A1R1YRF8_9FUNG</name>
<accession>A0A1R1YRF8</accession>
<sequence>MKNWDIYLPEVLQGIRAKVSESTGYSPFELMFGVGSHLPIDSYEGSEVNLDARKLEVIGIIGVRKSLERESVSSENIPIFKENDLVMVLRKELRKDGKVSKFKPRYLGPFKIIEKLEHNLYKVESEANQTFVFHISRIIKFFPRITLSGGESNQIGYKSN</sequence>
<dbReference type="EMBL" id="LSSM01000270">
    <property type="protein sequence ID" value="OMJ29472.1"/>
    <property type="molecule type" value="Genomic_DNA"/>
</dbReference>